<dbReference type="EMBL" id="JABFTP020000042">
    <property type="protein sequence ID" value="KAL3271301.1"/>
    <property type="molecule type" value="Genomic_DNA"/>
</dbReference>
<gene>
    <name evidence="1" type="ORF">HHI36_021790</name>
</gene>
<dbReference type="AlphaFoldDB" id="A0ABD2MYQ6"/>
<comment type="caution">
    <text evidence="1">The sequence shown here is derived from an EMBL/GenBank/DDBJ whole genome shotgun (WGS) entry which is preliminary data.</text>
</comment>
<protein>
    <submittedName>
        <fullName evidence="1">Uncharacterized protein</fullName>
    </submittedName>
</protein>
<keyword evidence="2" id="KW-1185">Reference proteome</keyword>
<evidence type="ECO:0000313" key="2">
    <source>
        <dbReference type="Proteomes" id="UP001516400"/>
    </source>
</evidence>
<reference evidence="1 2" key="1">
    <citation type="journal article" date="2021" name="BMC Biol.">
        <title>Horizontally acquired antibacterial genes associated with adaptive radiation of ladybird beetles.</title>
        <authorList>
            <person name="Li H.S."/>
            <person name="Tang X.F."/>
            <person name="Huang Y.H."/>
            <person name="Xu Z.Y."/>
            <person name="Chen M.L."/>
            <person name="Du X.Y."/>
            <person name="Qiu B.Y."/>
            <person name="Chen P.T."/>
            <person name="Zhang W."/>
            <person name="Slipinski A."/>
            <person name="Escalona H.E."/>
            <person name="Waterhouse R.M."/>
            <person name="Zwick A."/>
            <person name="Pang H."/>
        </authorList>
    </citation>
    <scope>NUCLEOTIDE SEQUENCE [LARGE SCALE GENOMIC DNA]</scope>
    <source>
        <strain evidence="1">SYSU2018</strain>
    </source>
</reference>
<dbReference type="Proteomes" id="UP001516400">
    <property type="component" value="Unassembled WGS sequence"/>
</dbReference>
<sequence>MKKASGTNFDQADSDRLFVRGVTLNPIRLPVSDRTKWGVRNVKLHSEDQGNSIRPKTVSYTSEKTGKRSRNVEKKALLLNVVDCGSSGVRNGLLRQIHETVEISDFRRLLSKLIKFRVNREDKRASDALIARMNVSAIHAETNAYMNVLEKLAETFENQSESEVESTVIG</sequence>
<organism evidence="1 2">
    <name type="scientific">Cryptolaemus montrouzieri</name>
    <dbReference type="NCBI Taxonomy" id="559131"/>
    <lineage>
        <taxon>Eukaryota</taxon>
        <taxon>Metazoa</taxon>
        <taxon>Ecdysozoa</taxon>
        <taxon>Arthropoda</taxon>
        <taxon>Hexapoda</taxon>
        <taxon>Insecta</taxon>
        <taxon>Pterygota</taxon>
        <taxon>Neoptera</taxon>
        <taxon>Endopterygota</taxon>
        <taxon>Coleoptera</taxon>
        <taxon>Polyphaga</taxon>
        <taxon>Cucujiformia</taxon>
        <taxon>Coccinelloidea</taxon>
        <taxon>Coccinellidae</taxon>
        <taxon>Scymninae</taxon>
        <taxon>Scymnini</taxon>
        <taxon>Cryptolaemus</taxon>
    </lineage>
</organism>
<evidence type="ECO:0000313" key="1">
    <source>
        <dbReference type="EMBL" id="KAL3271301.1"/>
    </source>
</evidence>
<name>A0ABD2MYQ6_9CUCU</name>
<accession>A0ABD2MYQ6</accession>
<proteinExistence type="predicted"/>